<dbReference type="AlphaFoldDB" id="A0A165YK34"/>
<dbReference type="PROSITE" id="PS50075">
    <property type="entry name" value="CARRIER"/>
    <property type="match status" value="1"/>
</dbReference>
<sequence>MSSSFIPPQKIRDQLVSELFIRTAILNPDRTFAHVIDGDVAHPVVESITWSQLLAHTHSISKELSNWVQPQESGLAPRTLGLLARNGYSYAVHLLAVLLNGWTATSISIKNSPSAIDHLLHTSGAEYLLTDQDSRPLTVGCSFKIPVLEFRNLSTLPFHGMPSPKSVTPEALDQAARQTAFYFHTSGSTGHPKVIPWTHQFFGQIVTLYLPDVEGYHGHPIYCLAPIYHAMGTIFSLASALIVGSPLIFVETRKPITGEALVRHLLPFSNVIVVAVPSILQEVAEAGEAVIKEFAGRVKAVFVGGAAFDVAAGDLLSAYGVAIQTVYGMTEINMAGRQTVPKSPQGNGEWRYVQWRDGYKPHLIPIEGSNAKELIIEPAEDSPAVIDHDNPRGFRTRDTWLEHPIRPGWWVHAGRLDDITVLSNGEKTNNKQLEIILLRDRRIRNVVVFGEGRLQNGILVDPVTDIQDPQSFINDIWPTVVAMNQEVPSHSRLVRELILVADPDRPFAFTDKRTVRGKTTLALYKKEIDAAYKNLEGSESPEWEIPRTFDAQSIQTFIATVVRSVLAREVNETEDLFAQGMDSLLAVRIRSSLLPLIKSSPQLALDLPRNVVYTYPTVSSLAAFLSAKLDPSSEAPAVSEHDKARDLIKKYSEGLNPHSPDVTQNVRSGSVVTVTGTTGSVGSFLVDRLLRDPEIGKIYCLNRKSSKKTTERQTGAFQDRGLDHSVLETMPDRLRFIDVDLSQSNLGLSEVDYDELRNNITHLIHTAWHLNFNLSVESFEKPHIAGVRHLIDLVLSSPRPVCPRFVFLSSISAVSEYKEAPEVPEVPLDNPSVAKMGYGLAKFVGERIIDNAVRRAGLNGIVVRVGQISGSASASAAWSRTEQYPMMFISGIELGMFPSDLPAARWIPVDVAARVIISQSFHSDARALDYFHLENPEATPWSDVAEVVSGRNGRNIQLVSMKEWLAELKRRSQEPDFDAEKIPAFRLLGFYEEEITMPILGVGRTLQISPELKFGPIARSLITKYLEYLRL</sequence>
<dbReference type="Pfam" id="PF00550">
    <property type="entry name" value="PP-binding"/>
    <property type="match status" value="1"/>
</dbReference>
<dbReference type="Pfam" id="PF00501">
    <property type="entry name" value="AMP-binding"/>
    <property type="match status" value="1"/>
</dbReference>
<dbReference type="SUPFAM" id="SSF47336">
    <property type="entry name" value="ACP-like"/>
    <property type="match status" value="1"/>
</dbReference>
<dbReference type="SUPFAM" id="SSF51735">
    <property type="entry name" value="NAD(P)-binding Rossmann-fold domains"/>
    <property type="match status" value="1"/>
</dbReference>
<dbReference type="Gene3D" id="3.40.50.720">
    <property type="entry name" value="NAD(P)-binding Rossmann-like Domain"/>
    <property type="match status" value="1"/>
</dbReference>
<dbReference type="PROSITE" id="PS00455">
    <property type="entry name" value="AMP_BINDING"/>
    <property type="match status" value="1"/>
</dbReference>
<dbReference type="Gene3D" id="3.40.50.12780">
    <property type="entry name" value="N-terminal domain of ligase-like"/>
    <property type="match status" value="1"/>
</dbReference>
<dbReference type="Pfam" id="PF07993">
    <property type="entry name" value="NAD_binding_4"/>
    <property type="match status" value="1"/>
</dbReference>
<dbReference type="Pfam" id="PF23562">
    <property type="entry name" value="AMP-binding_C_3"/>
    <property type="match status" value="1"/>
</dbReference>
<dbReference type="SUPFAM" id="SSF56801">
    <property type="entry name" value="Acetyl-CoA synthetase-like"/>
    <property type="match status" value="1"/>
</dbReference>
<dbReference type="EMBL" id="KV428248">
    <property type="protein sequence ID" value="KZT33328.1"/>
    <property type="molecule type" value="Genomic_DNA"/>
</dbReference>
<dbReference type="InterPro" id="IPR042099">
    <property type="entry name" value="ANL_N_sf"/>
</dbReference>
<dbReference type="PANTHER" id="PTHR43439">
    <property type="entry name" value="PHENYLACETATE-COENZYME A LIGASE"/>
    <property type="match status" value="1"/>
</dbReference>
<gene>
    <name evidence="4" type="ORF">SISSUDRAFT_1054346</name>
</gene>
<dbReference type="InterPro" id="IPR020806">
    <property type="entry name" value="PKS_PP-bd"/>
</dbReference>
<dbReference type="SMART" id="SM00823">
    <property type="entry name" value="PKS_PP"/>
    <property type="match status" value="1"/>
</dbReference>
<dbReference type="InterPro" id="IPR009081">
    <property type="entry name" value="PP-bd_ACP"/>
</dbReference>
<proteinExistence type="predicted"/>
<dbReference type="STRING" id="1314776.A0A165YK34"/>
<protein>
    <submittedName>
        <fullName evidence="4">Acetyl-CoA synthetase-like protein</fullName>
    </submittedName>
</protein>
<accession>A0A165YK34</accession>
<dbReference type="InterPro" id="IPR013120">
    <property type="entry name" value="FAR_NAD-bd"/>
</dbReference>
<keyword evidence="5" id="KW-1185">Reference proteome</keyword>
<feature type="domain" description="Carrier" evidence="3">
    <location>
        <begin position="548"/>
        <end position="629"/>
    </location>
</feature>
<dbReference type="OrthoDB" id="429813at2759"/>
<dbReference type="InterPro" id="IPR036291">
    <property type="entry name" value="NAD(P)-bd_dom_sf"/>
</dbReference>
<name>A0A165YK34_9AGAM</name>
<dbReference type="InterPro" id="IPR036736">
    <property type="entry name" value="ACP-like_sf"/>
</dbReference>
<dbReference type="InterPro" id="IPR020845">
    <property type="entry name" value="AMP-binding_CS"/>
</dbReference>
<evidence type="ECO:0000256" key="1">
    <source>
        <dbReference type="ARBA" id="ARBA00022450"/>
    </source>
</evidence>
<evidence type="ECO:0000313" key="5">
    <source>
        <dbReference type="Proteomes" id="UP000076798"/>
    </source>
</evidence>
<evidence type="ECO:0000259" key="3">
    <source>
        <dbReference type="PROSITE" id="PS50075"/>
    </source>
</evidence>
<dbReference type="Proteomes" id="UP000076798">
    <property type="component" value="Unassembled WGS sequence"/>
</dbReference>
<dbReference type="PANTHER" id="PTHR43439:SF2">
    <property type="entry name" value="ENZYME, PUTATIVE (JCVI)-RELATED"/>
    <property type="match status" value="1"/>
</dbReference>
<keyword evidence="1" id="KW-0596">Phosphopantetheine</keyword>
<evidence type="ECO:0000313" key="4">
    <source>
        <dbReference type="EMBL" id="KZT33328.1"/>
    </source>
</evidence>
<dbReference type="GO" id="GO:0031177">
    <property type="term" value="F:phosphopantetheine binding"/>
    <property type="evidence" value="ECO:0007669"/>
    <property type="project" value="InterPro"/>
</dbReference>
<keyword evidence="2" id="KW-0597">Phosphoprotein</keyword>
<dbReference type="Gene3D" id="1.10.1200.10">
    <property type="entry name" value="ACP-like"/>
    <property type="match status" value="1"/>
</dbReference>
<dbReference type="InterPro" id="IPR000873">
    <property type="entry name" value="AMP-dep_synth/lig_dom"/>
</dbReference>
<evidence type="ECO:0000256" key="2">
    <source>
        <dbReference type="ARBA" id="ARBA00022553"/>
    </source>
</evidence>
<reference evidence="4 5" key="1">
    <citation type="journal article" date="2016" name="Mol. Biol. Evol.">
        <title>Comparative Genomics of Early-Diverging Mushroom-Forming Fungi Provides Insights into the Origins of Lignocellulose Decay Capabilities.</title>
        <authorList>
            <person name="Nagy L.G."/>
            <person name="Riley R."/>
            <person name="Tritt A."/>
            <person name="Adam C."/>
            <person name="Daum C."/>
            <person name="Floudas D."/>
            <person name="Sun H."/>
            <person name="Yadav J.S."/>
            <person name="Pangilinan J."/>
            <person name="Larsson K.H."/>
            <person name="Matsuura K."/>
            <person name="Barry K."/>
            <person name="Labutti K."/>
            <person name="Kuo R."/>
            <person name="Ohm R.A."/>
            <person name="Bhattacharya S.S."/>
            <person name="Shirouzu T."/>
            <person name="Yoshinaga Y."/>
            <person name="Martin F.M."/>
            <person name="Grigoriev I.V."/>
            <person name="Hibbett D.S."/>
        </authorList>
    </citation>
    <scope>NUCLEOTIDE SEQUENCE [LARGE SCALE GENOMIC DNA]</scope>
    <source>
        <strain evidence="4 5">HHB10207 ss-3</strain>
    </source>
</reference>
<organism evidence="4 5">
    <name type="scientific">Sistotremastrum suecicum HHB10207 ss-3</name>
    <dbReference type="NCBI Taxonomy" id="1314776"/>
    <lineage>
        <taxon>Eukaryota</taxon>
        <taxon>Fungi</taxon>
        <taxon>Dikarya</taxon>
        <taxon>Basidiomycota</taxon>
        <taxon>Agaricomycotina</taxon>
        <taxon>Agaricomycetes</taxon>
        <taxon>Sistotremastrales</taxon>
        <taxon>Sistotremastraceae</taxon>
        <taxon>Sistotremastrum</taxon>
    </lineage>
</organism>
<dbReference type="InterPro" id="IPR051414">
    <property type="entry name" value="Adenylate-forming_Reductase"/>
</dbReference>